<organism evidence="2 3">
    <name type="scientific">Rhizomicrobium electricum</name>
    <dbReference type="NCBI Taxonomy" id="480070"/>
    <lineage>
        <taxon>Bacteria</taxon>
        <taxon>Pseudomonadati</taxon>
        <taxon>Pseudomonadota</taxon>
        <taxon>Alphaproteobacteria</taxon>
        <taxon>Micropepsales</taxon>
        <taxon>Micropepsaceae</taxon>
        <taxon>Rhizomicrobium</taxon>
    </lineage>
</organism>
<dbReference type="EMBL" id="BAAADD010000012">
    <property type="protein sequence ID" value="GAA0585774.1"/>
    <property type="molecule type" value="Genomic_DNA"/>
</dbReference>
<feature type="domain" description="Integrase catalytic" evidence="1">
    <location>
        <begin position="6"/>
        <end position="59"/>
    </location>
</feature>
<keyword evidence="3" id="KW-1185">Reference proteome</keyword>
<dbReference type="Pfam" id="PF13683">
    <property type="entry name" value="rve_3"/>
    <property type="match status" value="1"/>
</dbReference>
<protein>
    <recommendedName>
        <fullName evidence="1">Integrase catalytic domain-containing protein</fullName>
    </recommendedName>
</protein>
<evidence type="ECO:0000259" key="1">
    <source>
        <dbReference type="Pfam" id="PF13683"/>
    </source>
</evidence>
<dbReference type="InterPro" id="IPR012337">
    <property type="entry name" value="RNaseH-like_sf"/>
</dbReference>
<dbReference type="InterPro" id="IPR001584">
    <property type="entry name" value="Integrase_cat-core"/>
</dbReference>
<reference evidence="3" key="1">
    <citation type="journal article" date="2019" name="Int. J. Syst. Evol. Microbiol.">
        <title>The Global Catalogue of Microorganisms (GCM) 10K type strain sequencing project: providing services to taxonomists for standard genome sequencing and annotation.</title>
        <authorList>
            <consortium name="The Broad Institute Genomics Platform"/>
            <consortium name="The Broad Institute Genome Sequencing Center for Infectious Disease"/>
            <person name="Wu L."/>
            <person name="Ma J."/>
        </authorList>
    </citation>
    <scope>NUCLEOTIDE SEQUENCE [LARGE SCALE GENOMIC DNA]</scope>
    <source>
        <strain evidence="3">JCM 15089</strain>
    </source>
</reference>
<evidence type="ECO:0000313" key="3">
    <source>
        <dbReference type="Proteomes" id="UP001499951"/>
    </source>
</evidence>
<dbReference type="PANTHER" id="PTHR47515">
    <property type="entry name" value="LOW CALCIUM RESPONSE LOCUS PROTEIN T"/>
    <property type="match status" value="1"/>
</dbReference>
<accession>A0ABP3QFW4</accession>
<dbReference type="PANTHER" id="PTHR47515:SF1">
    <property type="entry name" value="BLR2054 PROTEIN"/>
    <property type="match status" value="1"/>
</dbReference>
<dbReference type="Proteomes" id="UP001499951">
    <property type="component" value="Unassembled WGS sequence"/>
</dbReference>
<proteinExistence type="predicted"/>
<gene>
    <name evidence="2" type="ORF">GCM10008942_38410</name>
</gene>
<dbReference type="SUPFAM" id="SSF53098">
    <property type="entry name" value="Ribonuclease H-like"/>
    <property type="match status" value="1"/>
</dbReference>
<sequence length="59" mass="6841">MGVSPGVVLDFSRPGKPTDNAYIESLNDKFRAECLNAHWFMSLEDAQEKLEDWRGYYNK</sequence>
<comment type="caution">
    <text evidence="2">The sequence shown here is derived from an EMBL/GenBank/DDBJ whole genome shotgun (WGS) entry which is preliminary data.</text>
</comment>
<name>A0ABP3QFW4_9PROT</name>
<evidence type="ECO:0000313" key="2">
    <source>
        <dbReference type="EMBL" id="GAA0585774.1"/>
    </source>
</evidence>